<comment type="caution">
    <text evidence="10">The sequence shown here is derived from an EMBL/GenBank/DDBJ whole genome shotgun (WGS) entry which is preliminary data.</text>
</comment>
<feature type="domain" description="Disease resistance N-terminal" evidence="7">
    <location>
        <begin position="5"/>
        <end position="90"/>
    </location>
</feature>
<evidence type="ECO:0000259" key="6">
    <source>
        <dbReference type="Pfam" id="PF00931"/>
    </source>
</evidence>
<dbReference type="InterPro" id="IPR058922">
    <property type="entry name" value="WHD_DRP"/>
</dbReference>
<comment type="similarity">
    <text evidence="1">Belongs to the disease resistance NB-LRR family.</text>
</comment>
<keyword evidence="5" id="KW-0611">Plant defense</keyword>
<keyword evidence="3" id="KW-0677">Repeat</keyword>
<evidence type="ECO:0000259" key="9">
    <source>
        <dbReference type="Pfam" id="PF23598"/>
    </source>
</evidence>
<dbReference type="Pfam" id="PF23598">
    <property type="entry name" value="LRR_14"/>
    <property type="match status" value="1"/>
</dbReference>
<dbReference type="InterPro" id="IPR036388">
    <property type="entry name" value="WH-like_DNA-bd_sf"/>
</dbReference>
<keyword evidence="4" id="KW-0547">Nucleotide-binding</keyword>
<evidence type="ECO:0000313" key="10">
    <source>
        <dbReference type="EMBL" id="KAJ4796473.1"/>
    </source>
</evidence>
<dbReference type="InterPro" id="IPR042197">
    <property type="entry name" value="Apaf_helical"/>
</dbReference>
<dbReference type="SUPFAM" id="SSF52540">
    <property type="entry name" value="P-loop containing nucleoside triphosphate hydrolases"/>
    <property type="match status" value="1"/>
</dbReference>
<dbReference type="Gene3D" id="3.80.10.10">
    <property type="entry name" value="Ribonuclease Inhibitor"/>
    <property type="match status" value="1"/>
</dbReference>
<evidence type="ECO:0000259" key="8">
    <source>
        <dbReference type="Pfam" id="PF23559"/>
    </source>
</evidence>
<dbReference type="Gene3D" id="3.40.50.300">
    <property type="entry name" value="P-loop containing nucleotide triphosphate hydrolases"/>
    <property type="match status" value="1"/>
</dbReference>
<dbReference type="InterPro" id="IPR027417">
    <property type="entry name" value="P-loop_NTPase"/>
</dbReference>
<evidence type="ECO:0000259" key="7">
    <source>
        <dbReference type="Pfam" id="PF18052"/>
    </source>
</evidence>
<name>A0AAV8G097_9POAL</name>
<dbReference type="Gene3D" id="1.10.10.10">
    <property type="entry name" value="Winged helix-like DNA-binding domain superfamily/Winged helix DNA-binding domain"/>
    <property type="match status" value="1"/>
</dbReference>
<evidence type="ECO:0000313" key="11">
    <source>
        <dbReference type="Proteomes" id="UP001140206"/>
    </source>
</evidence>
<dbReference type="InterPro" id="IPR041118">
    <property type="entry name" value="Rx_N"/>
</dbReference>
<sequence length="862" mass="99161">MTESVVKFVVEKLGNLIVKEAQLLGGVGDQVKWAQTELMNIQCYLRDADSKGRKGDARAKNWLNQLRDVAYRIEISIDTFFVELEDNRKKYASILDKLKFAGRKYMKVPALRKLAKEFDSIRKDLEGICKSRIDYGIEHLHDTVRGEAVILPIRRTTNQDVDETDVVGLDTDKNNILELLLNPKAHRRAIITIVGPGGVGKTTLAQMVYKRTKAHFDFDIILPVSQHFSLIDLLRRMLNKLDSSIPSNKDVDYYVVKLKSLLSSMRYLIILDDVWGGDLWIQLKEALPDNNNKSRVLMISRFIDVAKSADPKMTPYSLNFLNDNDSRNLLLKKAQPDEESLSNLNDLPDALSKRCKGLPLALIVLGGILSTKEQTYHAWKRVLDTMDWHEEGLDCMKVLAMSYEDMPYYLKPCFLYLALFPEAYKISANHVIKMWIAEGFIPQHWRKTVEEIAEDFVEQLFQRCMIQVSNRSPDGLIKCFRVHDLLRDLAIHEAEEENFVEIFPKSQGINHSHRVSYRASIHSDSLTQHMQDVGIKIRSLLLFKIKKGSTLDGSYLSRFYEFRLLRVLEIVGVSVHVRSQIQLRGFDRLSHLKYLGFKNCHDLIINLTCSVGYLKNLETLDLRGIEIIDSPTDLWTNGTLRHVLYKPRWWDSNELYLPAWHDFRNLQTIKWVSDSDVRTPTNQLPILNSIRKLGLSNCTNWGSVSHRLESLPSLISLGIKGTNIPMEIAYPRVLPNYQNLQTLHLEGTWSENITIEACLFPPHLVKLTLVGLKLEQVSMEELGKLMSLTKLRVEDDMNFRGRMTCSTGFPVLQTLLLNINYLKGLNIEKGVMPKLTYLTTSYHTKLEMPPELKRIVTVDYYH</sequence>
<dbReference type="PRINTS" id="PR00364">
    <property type="entry name" value="DISEASERSIST"/>
</dbReference>
<dbReference type="Pfam" id="PF00931">
    <property type="entry name" value="NB-ARC"/>
    <property type="match status" value="1"/>
</dbReference>
<dbReference type="PANTHER" id="PTHR23155:SF1185">
    <property type="entry name" value="DISEASE RESISTANCE RPP8-LIKE PROTEIN 3-RELATED"/>
    <property type="match status" value="1"/>
</dbReference>
<dbReference type="InterPro" id="IPR032675">
    <property type="entry name" value="LRR_dom_sf"/>
</dbReference>
<dbReference type="InterPro" id="IPR044974">
    <property type="entry name" value="Disease_R_plants"/>
</dbReference>
<keyword evidence="2" id="KW-0433">Leucine-rich repeat</keyword>
<dbReference type="PANTHER" id="PTHR23155">
    <property type="entry name" value="DISEASE RESISTANCE PROTEIN RP"/>
    <property type="match status" value="1"/>
</dbReference>
<dbReference type="GO" id="GO:0009626">
    <property type="term" value="P:plant-type hypersensitive response"/>
    <property type="evidence" value="ECO:0007669"/>
    <property type="project" value="UniProtKB-ARBA"/>
</dbReference>
<dbReference type="InterPro" id="IPR002182">
    <property type="entry name" value="NB-ARC"/>
</dbReference>
<gene>
    <name evidence="10" type="ORF">LUZ62_047719</name>
</gene>
<dbReference type="Proteomes" id="UP001140206">
    <property type="component" value="Chromosome 2"/>
</dbReference>
<dbReference type="GO" id="GO:0002758">
    <property type="term" value="P:innate immune response-activating signaling pathway"/>
    <property type="evidence" value="ECO:0007669"/>
    <property type="project" value="UniProtKB-ARBA"/>
</dbReference>
<proteinExistence type="inferred from homology"/>
<dbReference type="FunFam" id="1.10.10.10:FF:000322">
    <property type="entry name" value="Probable disease resistance protein At1g63360"/>
    <property type="match status" value="1"/>
</dbReference>
<feature type="domain" description="Disease resistance R13L4/SHOC-2-like LRR" evidence="9">
    <location>
        <begin position="537"/>
        <end position="844"/>
    </location>
</feature>
<dbReference type="CDD" id="cd14798">
    <property type="entry name" value="RX-CC_like"/>
    <property type="match status" value="1"/>
</dbReference>
<feature type="domain" description="Disease resistance protein winged helix" evidence="8">
    <location>
        <begin position="419"/>
        <end position="490"/>
    </location>
</feature>
<evidence type="ECO:0000256" key="4">
    <source>
        <dbReference type="ARBA" id="ARBA00022741"/>
    </source>
</evidence>
<dbReference type="Pfam" id="PF18052">
    <property type="entry name" value="Rx_N"/>
    <property type="match status" value="1"/>
</dbReference>
<feature type="domain" description="NB-ARC" evidence="6">
    <location>
        <begin position="171"/>
        <end position="337"/>
    </location>
</feature>
<dbReference type="FunFam" id="3.40.50.300:FF:001091">
    <property type="entry name" value="Probable disease resistance protein At1g61300"/>
    <property type="match status" value="1"/>
</dbReference>
<dbReference type="InterPro" id="IPR038005">
    <property type="entry name" value="RX-like_CC"/>
</dbReference>
<accession>A0AAV8G097</accession>
<dbReference type="GO" id="GO:0042742">
    <property type="term" value="P:defense response to bacterium"/>
    <property type="evidence" value="ECO:0007669"/>
    <property type="project" value="UniProtKB-ARBA"/>
</dbReference>
<dbReference type="SUPFAM" id="SSF52058">
    <property type="entry name" value="L domain-like"/>
    <property type="match status" value="1"/>
</dbReference>
<dbReference type="Gene3D" id="1.10.8.430">
    <property type="entry name" value="Helical domain of apoptotic protease-activating factors"/>
    <property type="match status" value="1"/>
</dbReference>
<protein>
    <submittedName>
        <fullName evidence="10">Disease resistance family protein</fullName>
    </submittedName>
</protein>
<evidence type="ECO:0000256" key="5">
    <source>
        <dbReference type="ARBA" id="ARBA00022821"/>
    </source>
</evidence>
<evidence type="ECO:0000256" key="1">
    <source>
        <dbReference type="ARBA" id="ARBA00008894"/>
    </source>
</evidence>
<evidence type="ECO:0000256" key="2">
    <source>
        <dbReference type="ARBA" id="ARBA00022614"/>
    </source>
</evidence>
<evidence type="ECO:0000256" key="3">
    <source>
        <dbReference type="ARBA" id="ARBA00022737"/>
    </source>
</evidence>
<dbReference type="GO" id="GO:0043531">
    <property type="term" value="F:ADP binding"/>
    <property type="evidence" value="ECO:0007669"/>
    <property type="project" value="InterPro"/>
</dbReference>
<dbReference type="AlphaFoldDB" id="A0AAV8G097"/>
<dbReference type="EMBL" id="JAMFTS010000002">
    <property type="protein sequence ID" value="KAJ4796473.1"/>
    <property type="molecule type" value="Genomic_DNA"/>
</dbReference>
<keyword evidence="11" id="KW-1185">Reference proteome</keyword>
<organism evidence="10 11">
    <name type="scientific">Rhynchospora pubera</name>
    <dbReference type="NCBI Taxonomy" id="906938"/>
    <lineage>
        <taxon>Eukaryota</taxon>
        <taxon>Viridiplantae</taxon>
        <taxon>Streptophyta</taxon>
        <taxon>Embryophyta</taxon>
        <taxon>Tracheophyta</taxon>
        <taxon>Spermatophyta</taxon>
        <taxon>Magnoliopsida</taxon>
        <taxon>Liliopsida</taxon>
        <taxon>Poales</taxon>
        <taxon>Cyperaceae</taxon>
        <taxon>Cyperoideae</taxon>
        <taxon>Rhynchosporeae</taxon>
        <taxon>Rhynchospora</taxon>
    </lineage>
</organism>
<dbReference type="Gene3D" id="1.20.5.4130">
    <property type="match status" value="1"/>
</dbReference>
<reference evidence="10" key="1">
    <citation type="submission" date="2022-08" db="EMBL/GenBank/DDBJ databases">
        <authorList>
            <person name="Marques A."/>
        </authorList>
    </citation>
    <scope>NUCLEOTIDE SEQUENCE</scope>
    <source>
        <strain evidence="10">RhyPub2mFocal</strain>
        <tissue evidence="10">Leaves</tissue>
    </source>
</reference>
<dbReference type="Pfam" id="PF23559">
    <property type="entry name" value="WHD_DRP"/>
    <property type="match status" value="1"/>
</dbReference>
<dbReference type="InterPro" id="IPR055414">
    <property type="entry name" value="LRR_R13L4/SHOC2-like"/>
</dbReference>